<evidence type="ECO:0000256" key="1">
    <source>
        <dbReference type="ARBA" id="ARBA00004123"/>
    </source>
</evidence>
<dbReference type="SMART" id="SM00389">
    <property type="entry name" value="HOX"/>
    <property type="match status" value="1"/>
</dbReference>
<evidence type="ECO:0000256" key="10">
    <source>
        <dbReference type="SAM" id="MobiDB-lite"/>
    </source>
</evidence>
<dbReference type="GO" id="GO:0000978">
    <property type="term" value="F:RNA polymerase II cis-regulatory region sequence-specific DNA binding"/>
    <property type="evidence" value="ECO:0007669"/>
    <property type="project" value="TreeGrafter"/>
</dbReference>
<keyword evidence="6" id="KW-0804">Transcription</keyword>
<keyword evidence="5 8" id="KW-0371">Homeobox</keyword>
<feature type="DNA-binding region" description="Homeobox" evidence="8">
    <location>
        <begin position="10"/>
        <end position="69"/>
    </location>
</feature>
<dbReference type="PANTHER" id="PTHR24340:SF40">
    <property type="entry name" value="HOMEOBOX PROTEIN NKX-2.4"/>
    <property type="match status" value="1"/>
</dbReference>
<dbReference type="InterPro" id="IPR050394">
    <property type="entry name" value="Homeobox_NK-like"/>
</dbReference>
<organism evidence="12 13">
    <name type="scientific">Neogobius melanostomus</name>
    <name type="common">round goby</name>
    <dbReference type="NCBI Taxonomy" id="47308"/>
    <lineage>
        <taxon>Eukaryota</taxon>
        <taxon>Metazoa</taxon>
        <taxon>Chordata</taxon>
        <taxon>Craniata</taxon>
        <taxon>Vertebrata</taxon>
        <taxon>Euteleostomi</taxon>
        <taxon>Actinopterygii</taxon>
        <taxon>Neopterygii</taxon>
        <taxon>Teleostei</taxon>
        <taxon>Neoteleostei</taxon>
        <taxon>Acanthomorphata</taxon>
        <taxon>Gobiaria</taxon>
        <taxon>Gobiiformes</taxon>
        <taxon>Gobioidei</taxon>
        <taxon>Gobiidae</taxon>
        <taxon>Benthophilinae</taxon>
        <taxon>Neogobiini</taxon>
        <taxon>Neogobius</taxon>
    </lineage>
</organism>
<dbReference type="AlphaFoldDB" id="A0A8C6SAC9"/>
<dbReference type="Gene3D" id="1.10.10.60">
    <property type="entry name" value="Homeodomain-like"/>
    <property type="match status" value="1"/>
</dbReference>
<evidence type="ECO:0000256" key="6">
    <source>
        <dbReference type="ARBA" id="ARBA00023163"/>
    </source>
</evidence>
<keyword evidence="7 8" id="KW-0539">Nucleus</keyword>
<dbReference type="PRINTS" id="PR00024">
    <property type="entry name" value="HOMEOBOX"/>
</dbReference>
<dbReference type="PROSITE" id="PS50071">
    <property type="entry name" value="HOMEOBOX_2"/>
    <property type="match status" value="1"/>
</dbReference>
<comment type="subcellular location">
    <subcellularLocation>
        <location evidence="1 8 9">Nucleus</location>
    </subcellularLocation>
</comment>
<evidence type="ECO:0000256" key="5">
    <source>
        <dbReference type="ARBA" id="ARBA00023155"/>
    </source>
</evidence>
<protein>
    <submittedName>
        <fullName evidence="12">NK2 homeobox 4b</fullName>
    </submittedName>
</protein>
<dbReference type="InterPro" id="IPR001356">
    <property type="entry name" value="HD"/>
</dbReference>
<keyword evidence="4 8" id="KW-0238">DNA-binding</keyword>
<proteinExistence type="predicted"/>
<dbReference type="InterPro" id="IPR017970">
    <property type="entry name" value="Homeobox_CS"/>
</dbReference>
<dbReference type="GO" id="GO:0005634">
    <property type="term" value="C:nucleus"/>
    <property type="evidence" value="ECO:0007669"/>
    <property type="project" value="UniProtKB-SubCell"/>
</dbReference>
<dbReference type="Ensembl" id="ENSNMLT00000003233.1">
    <property type="protein sequence ID" value="ENSNMLP00000002809.1"/>
    <property type="gene ID" value="ENSNMLG00000002031.1"/>
</dbReference>
<evidence type="ECO:0000256" key="4">
    <source>
        <dbReference type="ARBA" id="ARBA00023125"/>
    </source>
</evidence>
<dbReference type="Proteomes" id="UP000694523">
    <property type="component" value="Unplaced"/>
</dbReference>
<dbReference type="Pfam" id="PF00046">
    <property type="entry name" value="Homeodomain"/>
    <property type="match status" value="1"/>
</dbReference>
<dbReference type="PANTHER" id="PTHR24340">
    <property type="entry name" value="HOMEOBOX PROTEIN NKX"/>
    <property type="match status" value="1"/>
</dbReference>
<accession>A0A8C6SAC9</accession>
<sequence>LRPGSSRRPRRKRRVLFSQAQVHELQRRFKQQRYLSAPEREHLAGLIHLTPNQVKIWFQNHRYKLKRQAKDKSGPEPSEDTPKKSVPEEELEALSPSPPPPFELHMTHTDTTLIETYNNVIGTNLLYGRTAPTYLGSAPIAPTYPGSAPTYPGSAPTYPGSAPMYPGSAPTYLGSAPTYPGSAFLTVSSALTKLTLRSSC</sequence>
<evidence type="ECO:0000313" key="12">
    <source>
        <dbReference type="Ensembl" id="ENSNMLP00000002809.1"/>
    </source>
</evidence>
<evidence type="ECO:0000256" key="9">
    <source>
        <dbReference type="RuleBase" id="RU000682"/>
    </source>
</evidence>
<evidence type="ECO:0000256" key="2">
    <source>
        <dbReference type="ARBA" id="ARBA00022473"/>
    </source>
</evidence>
<reference evidence="12" key="1">
    <citation type="submission" date="2025-08" db="UniProtKB">
        <authorList>
            <consortium name="Ensembl"/>
        </authorList>
    </citation>
    <scope>IDENTIFICATION</scope>
</reference>
<dbReference type="InterPro" id="IPR009057">
    <property type="entry name" value="Homeodomain-like_sf"/>
</dbReference>
<feature type="compositionally biased region" description="Basic and acidic residues" evidence="10">
    <location>
        <begin position="68"/>
        <end position="87"/>
    </location>
</feature>
<dbReference type="InterPro" id="IPR020479">
    <property type="entry name" value="HD_metazoa"/>
</dbReference>
<feature type="domain" description="Homeobox" evidence="11">
    <location>
        <begin position="8"/>
        <end position="68"/>
    </location>
</feature>
<keyword evidence="13" id="KW-1185">Reference proteome</keyword>
<dbReference type="GO" id="GO:0030154">
    <property type="term" value="P:cell differentiation"/>
    <property type="evidence" value="ECO:0007669"/>
    <property type="project" value="TreeGrafter"/>
</dbReference>
<evidence type="ECO:0000259" key="11">
    <source>
        <dbReference type="PROSITE" id="PS50071"/>
    </source>
</evidence>
<name>A0A8C6SAC9_9GOBI</name>
<evidence type="ECO:0000313" key="13">
    <source>
        <dbReference type="Proteomes" id="UP000694523"/>
    </source>
</evidence>
<dbReference type="PROSITE" id="PS00027">
    <property type="entry name" value="HOMEOBOX_1"/>
    <property type="match status" value="1"/>
</dbReference>
<keyword evidence="2" id="KW-0217">Developmental protein</keyword>
<dbReference type="SUPFAM" id="SSF46689">
    <property type="entry name" value="Homeodomain-like"/>
    <property type="match status" value="1"/>
</dbReference>
<dbReference type="GO" id="GO:0000981">
    <property type="term" value="F:DNA-binding transcription factor activity, RNA polymerase II-specific"/>
    <property type="evidence" value="ECO:0007669"/>
    <property type="project" value="InterPro"/>
</dbReference>
<dbReference type="CDD" id="cd00086">
    <property type="entry name" value="homeodomain"/>
    <property type="match status" value="1"/>
</dbReference>
<reference evidence="12" key="2">
    <citation type="submission" date="2025-09" db="UniProtKB">
        <authorList>
            <consortium name="Ensembl"/>
        </authorList>
    </citation>
    <scope>IDENTIFICATION</scope>
</reference>
<evidence type="ECO:0000256" key="8">
    <source>
        <dbReference type="PROSITE-ProRule" id="PRU00108"/>
    </source>
</evidence>
<feature type="region of interest" description="Disordered" evidence="10">
    <location>
        <begin position="67"/>
        <end position="102"/>
    </location>
</feature>
<evidence type="ECO:0000256" key="3">
    <source>
        <dbReference type="ARBA" id="ARBA00023015"/>
    </source>
</evidence>
<keyword evidence="3" id="KW-0805">Transcription regulation</keyword>
<evidence type="ECO:0000256" key="7">
    <source>
        <dbReference type="ARBA" id="ARBA00023242"/>
    </source>
</evidence>